<feature type="compositionally biased region" description="Basic and acidic residues" evidence="5">
    <location>
        <begin position="32"/>
        <end position="44"/>
    </location>
</feature>
<evidence type="ECO:0000256" key="2">
    <source>
        <dbReference type="ARBA" id="ARBA00010333"/>
    </source>
</evidence>
<protein>
    <submittedName>
        <fullName evidence="9">Polar amino acid transport system substrate-binding protein</fullName>
    </submittedName>
</protein>
<dbReference type="SMART" id="SM00079">
    <property type="entry name" value="PBPe"/>
    <property type="match status" value="1"/>
</dbReference>
<keyword evidence="6" id="KW-1133">Transmembrane helix</keyword>
<dbReference type="SUPFAM" id="SSF53850">
    <property type="entry name" value="Periplasmic binding protein-like II"/>
    <property type="match status" value="1"/>
</dbReference>
<comment type="subcellular location">
    <subcellularLocation>
        <location evidence="1">Periplasm</location>
    </subcellularLocation>
</comment>
<dbReference type="InterPro" id="IPR018313">
    <property type="entry name" value="SBP_3_CS"/>
</dbReference>
<evidence type="ECO:0000256" key="5">
    <source>
        <dbReference type="SAM" id="MobiDB-lite"/>
    </source>
</evidence>
<dbReference type="PROSITE" id="PS01039">
    <property type="entry name" value="SBP_BACTERIAL_3"/>
    <property type="match status" value="1"/>
</dbReference>
<dbReference type="InterPro" id="IPR001320">
    <property type="entry name" value="Iontro_rcpt_C"/>
</dbReference>
<evidence type="ECO:0000256" key="1">
    <source>
        <dbReference type="ARBA" id="ARBA00004418"/>
    </source>
</evidence>
<evidence type="ECO:0000259" key="7">
    <source>
        <dbReference type="SMART" id="SM00062"/>
    </source>
</evidence>
<keyword evidence="6" id="KW-0472">Membrane</keyword>
<evidence type="ECO:0000256" key="4">
    <source>
        <dbReference type="RuleBase" id="RU003744"/>
    </source>
</evidence>
<evidence type="ECO:0000256" key="3">
    <source>
        <dbReference type="ARBA" id="ARBA00022729"/>
    </source>
</evidence>
<feature type="transmembrane region" description="Helical" evidence="6">
    <location>
        <begin position="53"/>
        <end position="71"/>
    </location>
</feature>
<proteinExistence type="inferred from homology"/>
<gene>
    <name evidence="9" type="ORF">GA0061101_10980</name>
</gene>
<dbReference type="PANTHER" id="PTHR35936">
    <property type="entry name" value="MEMBRANE-BOUND LYTIC MUREIN TRANSGLYCOSYLASE F"/>
    <property type="match status" value="1"/>
</dbReference>
<evidence type="ECO:0000259" key="8">
    <source>
        <dbReference type="SMART" id="SM00079"/>
    </source>
</evidence>
<dbReference type="CDD" id="cd13530">
    <property type="entry name" value="PBP2_peptides_like"/>
    <property type="match status" value="1"/>
</dbReference>
<sequence>MEETHEVHTRVYARDEELTPAGERAAASNAGGREDLDRTNQRERKMNVTRRRILILSAAAIVAATPFAAFAEGTLNVGSFPNNPPFEFKNASGVFEGFEVDIITEAAKRAGMDVDIEGYDFQPLFAATSSRRIDAAISSITITKERLASQSFTQPFYDSGLGLAARTDGVVKGLADLKGKVVGSHSGSTSYKWLVDNQKKYGFSEVKGYNNPLDALLDLSSGRVDGVTSDVPNLEYAFTKMHGLSVVERITSDEQYGVMMTKGSPYLTKINDALTAMKKDGTLQAFHKKWFGTDAPADSSTAKEEPLPNG</sequence>
<keyword evidence="6" id="KW-0812">Transmembrane</keyword>
<accession>A0A1C3W8I1</accession>
<feature type="domain" description="Solute-binding protein family 3/N-terminal" evidence="7">
    <location>
        <begin position="74"/>
        <end position="294"/>
    </location>
</feature>
<dbReference type="Proteomes" id="UP000199205">
    <property type="component" value="Unassembled WGS sequence"/>
</dbReference>
<feature type="domain" description="Ionotropic glutamate receptor C-terminal" evidence="8">
    <location>
        <begin position="74"/>
        <end position="293"/>
    </location>
</feature>
<dbReference type="InterPro" id="IPR001638">
    <property type="entry name" value="Solute-binding_3/MltF_N"/>
</dbReference>
<dbReference type="GO" id="GO:0015276">
    <property type="term" value="F:ligand-gated monoatomic ion channel activity"/>
    <property type="evidence" value="ECO:0007669"/>
    <property type="project" value="InterPro"/>
</dbReference>
<evidence type="ECO:0000313" key="9">
    <source>
        <dbReference type="EMBL" id="SCB36507.1"/>
    </source>
</evidence>
<feature type="compositionally biased region" description="Basic and acidic residues" evidence="5">
    <location>
        <begin position="1"/>
        <end position="17"/>
    </location>
</feature>
<dbReference type="AlphaFoldDB" id="A0A1C3W8I1"/>
<dbReference type="SMART" id="SM00062">
    <property type="entry name" value="PBPb"/>
    <property type="match status" value="1"/>
</dbReference>
<comment type="similarity">
    <text evidence="2 4">Belongs to the bacterial solute-binding protein 3 family.</text>
</comment>
<dbReference type="Pfam" id="PF00497">
    <property type="entry name" value="SBP_bac_3"/>
    <property type="match status" value="1"/>
</dbReference>
<dbReference type="GO" id="GO:0016020">
    <property type="term" value="C:membrane"/>
    <property type="evidence" value="ECO:0007669"/>
    <property type="project" value="InterPro"/>
</dbReference>
<evidence type="ECO:0000313" key="10">
    <source>
        <dbReference type="Proteomes" id="UP000199205"/>
    </source>
</evidence>
<dbReference type="GO" id="GO:0042597">
    <property type="term" value="C:periplasmic space"/>
    <property type="evidence" value="ECO:0007669"/>
    <property type="project" value="UniProtKB-SubCell"/>
</dbReference>
<keyword evidence="3" id="KW-0732">Signal</keyword>
<organism evidence="9 10">
    <name type="scientific">Rhizobium lusitanum</name>
    <dbReference type="NCBI Taxonomy" id="293958"/>
    <lineage>
        <taxon>Bacteria</taxon>
        <taxon>Pseudomonadati</taxon>
        <taxon>Pseudomonadota</taxon>
        <taxon>Alphaproteobacteria</taxon>
        <taxon>Hyphomicrobiales</taxon>
        <taxon>Rhizobiaceae</taxon>
        <taxon>Rhizobium/Agrobacterium group</taxon>
        <taxon>Rhizobium</taxon>
    </lineage>
</organism>
<dbReference type="PANTHER" id="PTHR35936:SF17">
    <property type="entry name" value="ARGININE-BINDING EXTRACELLULAR PROTEIN ARTP"/>
    <property type="match status" value="1"/>
</dbReference>
<dbReference type="EMBL" id="FMAF01000009">
    <property type="protein sequence ID" value="SCB36507.1"/>
    <property type="molecule type" value="Genomic_DNA"/>
</dbReference>
<dbReference type="Gene3D" id="3.40.190.10">
    <property type="entry name" value="Periplasmic binding protein-like II"/>
    <property type="match status" value="2"/>
</dbReference>
<feature type="region of interest" description="Disordered" evidence="5">
    <location>
        <begin position="1"/>
        <end position="44"/>
    </location>
</feature>
<name>A0A1C3W8I1_9HYPH</name>
<evidence type="ECO:0000256" key="6">
    <source>
        <dbReference type="SAM" id="Phobius"/>
    </source>
</evidence>
<reference evidence="9 10" key="1">
    <citation type="submission" date="2016-08" db="EMBL/GenBank/DDBJ databases">
        <authorList>
            <person name="Seilhamer J.J."/>
        </authorList>
    </citation>
    <scope>NUCLEOTIDE SEQUENCE [LARGE SCALE GENOMIC DNA]</scope>
    <source>
        <strain evidence="9 10">P1-7</strain>
    </source>
</reference>